<organism evidence="1 2">
    <name type="scientific">Amycolatopsis nalaikhensis</name>
    <dbReference type="NCBI Taxonomy" id="715472"/>
    <lineage>
        <taxon>Bacteria</taxon>
        <taxon>Bacillati</taxon>
        <taxon>Actinomycetota</taxon>
        <taxon>Actinomycetes</taxon>
        <taxon>Pseudonocardiales</taxon>
        <taxon>Pseudonocardiaceae</taxon>
        <taxon>Amycolatopsis</taxon>
    </lineage>
</organism>
<proteinExistence type="predicted"/>
<evidence type="ECO:0000313" key="1">
    <source>
        <dbReference type="EMBL" id="WIV58363.1"/>
    </source>
</evidence>
<dbReference type="Proteomes" id="UP001227101">
    <property type="component" value="Chromosome"/>
</dbReference>
<dbReference type="Pfam" id="PF11528">
    <property type="entry name" value="DUF3224"/>
    <property type="match status" value="1"/>
</dbReference>
<name>A0ABY8XS03_9PSEU</name>
<dbReference type="InterPro" id="IPR023159">
    <property type="entry name" value="SO1590-like_sf"/>
</dbReference>
<keyword evidence="2" id="KW-1185">Reference proteome</keyword>
<sequence>MNAFTTKNWEEKVVSGTEGGPRVAHARATMAYQGVIEGESSCDLLLYYAGEGYDSGQTTSPSFERFEGKVDGREGTFIVRHEYTFDAKGIASTFTVVPGSGTGELTGLTGTGTSGGALGEDQLGYTFEYAL</sequence>
<dbReference type="EMBL" id="CP127173">
    <property type="protein sequence ID" value="WIV58363.1"/>
    <property type="molecule type" value="Genomic_DNA"/>
</dbReference>
<protein>
    <submittedName>
        <fullName evidence="1">DUF3224 domain-containing protein</fullName>
    </submittedName>
</protein>
<evidence type="ECO:0000313" key="2">
    <source>
        <dbReference type="Proteomes" id="UP001227101"/>
    </source>
</evidence>
<dbReference type="SUPFAM" id="SSF159238">
    <property type="entry name" value="SO1590-like"/>
    <property type="match status" value="1"/>
</dbReference>
<gene>
    <name evidence="1" type="ORF">QP939_06895</name>
</gene>
<reference evidence="1 2" key="1">
    <citation type="submission" date="2023-06" db="EMBL/GenBank/DDBJ databases">
        <authorList>
            <person name="Oyuntsetseg B."/>
            <person name="Kim S.B."/>
        </authorList>
    </citation>
    <scope>NUCLEOTIDE SEQUENCE [LARGE SCALE GENOMIC DNA]</scope>
    <source>
        <strain evidence="1 2">2-2</strain>
    </source>
</reference>
<dbReference type="RefSeq" id="WP_285455726.1">
    <property type="nucleotide sequence ID" value="NZ_CP127173.1"/>
</dbReference>
<dbReference type="Gene3D" id="2.40.350.10">
    <property type="entry name" value="SO1590-like"/>
    <property type="match status" value="1"/>
</dbReference>
<dbReference type="InterPro" id="IPR021607">
    <property type="entry name" value="DUF3224"/>
</dbReference>
<accession>A0ABY8XS03</accession>